<dbReference type="EMBL" id="KZ504569">
    <property type="protein sequence ID" value="PKU61809.1"/>
    <property type="molecule type" value="Genomic_DNA"/>
</dbReference>
<evidence type="ECO:0000313" key="3">
    <source>
        <dbReference type="EMBL" id="PKU61809.1"/>
    </source>
</evidence>
<dbReference type="STRING" id="906689.A0A2I0VEH2"/>
<accession>A0A2I0VEH2</accession>
<feature type="domain" description="PABC" evidence="2">
    <location>
        <begin position="35"/>
        <end position="112"/>
    </location>
</feature>
<dbReference type="PANTHER" id="PTHR46276">
    <property type="entry name" value="E3 UBIQUITIN-PROTEIN LIGASE UBR5"/>
    <property type="match status" value="1"/>
</dbReference>
<protein>
    <submittedName>
        <fullName evidence="3">Polyadenylate-binding protein 2</fullName>
    </submittedName>
</protein>
<reference evidence="3 4" key="1">
    <citation type="journal article" date="2016" name="Sci. Rep.">
        <title>The Dendrobium catenatum Lindl. genome sequence provides insights into polysaccharide synthase, floral development and adaptive evolution.</title>
        <authorList>
            <person name="Zhang G.Q."/>
            <person name="Xu Q."/>
            <person name="Bian C."/>
            <person name="Tsai W.C."/>
            <person name="Yeh C.M."/>
            <person name="Liu K.W."/>
            <person name="Yoshida K."/>
            <person name="Zhang L.S."/>
            <person name="Chang S.B."/>
            <person name="Chen F."/>
            <person name="Shi Y."/>
            <person name="Su Y.Y."/>
            <person name="Zhang Y.Q."/>
            <person name="Chen L.J."/>
            <person name="Yin Y."/>
            <person name="Lin M."/>
            <person name="Huang H."/>
            <person name="Deng H."/>
            <person name="Wang Z.W."/>
            <person name="Zhu S.L."/>
            <person name="Zhao X."/>
            <person name="Deng C."/>
            <person name="Niu S.C."/>
            <person name="Huang J."/>
            <person name="Wang M."/>
            <person name="Liu G.H."/>
            <person name="Yang H.J."/>
            <person name="Xiao X.J."/>
            <person name="Hsiao Y.Y."/>
            <person name="Wu W.L."/>
            <person name="Chen Y.Y."/>
            <person name="Mitsuda N."/>
            <person name="Ohme-Takagi M."/>
            <person name="Luo Y.B."/>
            <person name="Van de Peer Y."/>
            <person name="Liu Z.J."/>
        </authorList>
    </citation>
    <scope>NUCLEOTIDE SEQUENCE [LARGE SCALE GENOMIC DNA]</scope>
    <source>
        <tissue evidence="3">The whole plant</tissue>
    </source>
</reference>
<dbReference type="FunFam" id="1.10.1900.10:FF:000004">
    <property type="entry name" value="Polyadenylate-binding protein"/>
    <property type="match status" value="1"/>
</dbReference>
<dbReference type="SUPFAM" id="SSF63570">
    <property type="entry name" value="PABC (PABP) domain"/>
    <property type="match status" value="1"/>
</dbReference>
<keyword evidence="4" id="KW-1185">Reference proteome</keyword>
<proteinExistence type="inferred from homology"/>
<dbReference type="InterPro" id="IPR036053">
    <property type="entry name" value="PABP-dom"/>
</dbReference>
<dbReference type="Proteomes" id="UP000233837">
    <property type="component" value="Unassembled WGS sequence"/>
</dbReference>
<dbReference type="Pfam" id="PF00658">
    <property type="entry name" value="MLLE"/>
    <property type="match status" value="1"/>
</dbReference>
<dbReference type="GO" id="GO:0090263">
    <property type="term" value="P:positive regulation of canonical Wnt signaling pathway"/>
    <property type="evidence" value="ECO:0007669"/>
    <property type="project" value="TreeGrafter"/>
</dbReference>
<dbReference type="Gene3D" id="1.10.1900.10">
    <property type="entry name" value="c-terminal domain of poly(a) binding protein"/>
    <property type="match status" value="1"/>
</dbReference>
<dbReference type="PROSITE" id="PS51309">
    <property type="entry name" value="PABC"/>
    <property type="match status" value="1"/>
</dbReference>
<reference evidence="3 4" key="2">
    <citation type="journal article" date="2017" name="Nature">
        <title>The Apostasia genome and the evolution of orchids.</title>
        <authorList>
            <person name="Zhang G.Q."/>
            <person name="Liu K.W."/>
            <person name="Li Z."/>
            <person name="Lohaus R."/>
            <person name="Hsiao Y.Y."/>
            <person name="Niu S.C."/>
            <person name="Wang J.Y."/>
            <person name="Lin Y.C."/>
            <person name="Xu Q."/>
            <person name="Chen L.J."/>
            <person name="Yoshida K."/>
            <person name="Fujiwara S."/>
            <person name="Wang Z.W."/>
            <person name="Zhang Y.Q."/>
            <person name="Mitsuda N."/>
            <person name="Wang M."/>
            <person name="Liu G.H."/>
            <person name="Pecoraro L."/>
            <person name="Huang H.X."/>
            <person name="Xiao X.J."/>
            <person name="Lin M."/>
            <person name="Wu X.Y."/>
            <person name="Wu W.L."/>
            <person name="Chen Y.Y."/>
            <person name="Chang S.B."/>
            <person name="Sakamoto S."/>
            <person name="Ohme-Takagi M."/>
            <person name="Yagi M."/>
            <person name="Zeng S.J."/>
            <person name="Shen C.Y."/>
            <person name="Yeh C.M."/>
            <person name="Luo Y.B."/>
            <person name="Tsai W.C."/>
            <person name="Van de Peer Y."/>
            <person name="Liu Z.J."/>
        </authorList>
    </citation>
    <scope>NUCLEOTIDE SEQUENCE [LARGE SCALE GENOMIC DNA]</scope>
    <source>
        <tissue evidence="3">The whole plant</tissue>
    </source>
</reference>
<dbReference type="GO" id="GO:0000209">
    <property type="term" value="P:protein polyubiquitination"/>
    <property type="evidence" value="ECO:0007669"/>
    <property type="project" value="TreeGrafter"/>
</dbReference>
<dbReference type="GO" id="GO:0003723">
    <property type="term" value="F:RNA binding"/>
    <property type="evidence" value="ECO:0007669"/>
    <property type="project" value="InterPro"/>
</dbReference>
<gene>
    <name evidence="3" type="primary">PAB2</name>
    <name evidence="3" type="ORF">MA16_Dca028127</name>
</gene>
<sequence>MLSPCQRSAQFVQNGRRWGMNNLPLGLSASSNPQGMEQLSSRLAAAPLQQQKQMLGERLFPLVQKLKADMAAKITGMLLEMDNSELLLLLESPDALSAKVEEAIQVLKLSKTQVSGRVPLHPNNFLPSEVSVN</sequence>
<dbReference type="AlphaFoldDB" id="A0A2I0VEH2"/>
<dbReference type="GO" id="GO:0005634">
    <property type="term" value="C:nucleus"/>
    <property type="evidence" value="ECO:0007669"/>
    <property type="project" value="TreeGrafter"/>
</dbReference>
<evidence type="ECO:0000313" key="4">
    <source>
        <dbReference type="Proteomes" id="UP000233837"/>
    </source>
</evidence>
<organism evidence="3 4">
    <name type="scientific">Dendrobium catenatum</name>
    <dbReference type="NCBI Taxonomy" id="906689"/>
    <lineage>
        <taxon>Eukaryota</taxon>
        <taxon>Viridiplantae</taxon>
        <taxon>Streptophyta</taxon>
        <taxon>Embryophyta</taxon>
        <taxon>Tracheophyta</taxon>
        <taxon>Spermatophyta</taxon>
        <taxon>Magnoliopsida</taxon>
        <taxon>Liliopsida</taxon>
        <taxon>Asparagales</taxon>
        <taxon>Orchidaceae</taxon>
        <taxon>Epidendroideae</taxon>
        <taxon>Malaxideae</taxon>
        <taxon>Dendrobiinae</taxon>
        <taxon>Dendrobium</taxon>
    </lineage>
</organism>
<evidence type="ECO:0000256" key="1">
    <source>
        <dbReference type="ARBA" id="ARBA00008557"/>
    </source>
</evidence>
<dbReference type="GO" id="GO:0005737">
    <property type="term" value="C:cytoplasm"/>
    <property type="evidence" value="ECO:0007669"/>
    <property type="project" value="TreeGrafter"/>
</dbReference>
<dbReference type="GO" id="GO:0034450">
    <property type="term" value="F:ubiquitin-ubiquitin ligase activity"/>
    <property type="evidence" value="ECO:0007669"/>
    <property type="project" value="TreeGrafter"/>
</dbReference>
<dbReference type="SMART" id="SM00517">
    <property type="entry name" value="PolyA"/>
    <property type="match status" value="1"/>
</dbReference>
<name>A0A2I0VEH2_9ASPA</name>
<dbReference type="OrthoDB" id="779000at2759"/>
<dbReference type="PANTHER" id="PTHR46276:SF1">
    <property type="entry name" value="E3 UBIQUITIN-PROTEIN LIGASE UBR5"/>
    <property type="match status" value="1"/>
</dbReference>
<comment type="similarity">
    <text evidence="1">Belongs to the polyadenylate-binding protein type-1 family.</text>
</comment>
<dbReference type="InterPro" id="IPR002004">
    <property type="entry name" value="PABP_HYD_C"/>
</dbReference>
<evidence type="ECO:0000259" key="2">
    <source>
        <dbReference type="PROSITE" id="PS51309"/>
    </source>
</evidence>